<dbReference type="Gene3D" id="3.30.70.1290">
    <property type="entry name" value="Transposase IS200-like"/>
    <property type="match status" value="1"/>
</dbReference>
<dbReference type="SUPFAM" id="SSF143422">
    <property type="entry name" value="Transposase IS200-like"/>
    <property type="match status" value="1"/>
</dbReference>
<proteinExistence type="predicted"/>
<name>A0A1G2SDG3_9BACT</name>
<dbReference type="Pfam" id="PF01797">
    <property type="entry name" value="Y1_Tnp"/>
    <property type="match status" value="1"/>
</dbReference>
<comment type="caution">
    <text evidence="2">The sequence shown here is derived from an EMBL/GenBank/DDBJ whole genome shotgun (WGS) entry which is preliminary data.</text>
</comment>
<dbReference type="InterPro" id="IPR036515">
    <property type="entry name" value="Transposase_17_sf"/>
</dbReference>
<evidence type="ECO:0000313" key="2">
    <source>
        <dbReference type="EMBL" id="OHA83030.1"/>
    </source>
</evidence>
<dbReference type="GO" id="GO:0003677">
    <property type="term" value="F:DNA binding"/>
    <property type="evidence" value="ECO:0007669"/>
    <property type="project" value="InterPro"/>
</dbReference>
<reference evidence="2 3" key="1">
    <citation type="journal article" date="2016" name="Nat. Commun.">
        <title>Thousands of microbial genomes shed light on interconnected biogeochemical processes in an aquifer system.</title>
        <authorList>
            <person name="Anantharaman K."/>
            <person name="Brown C.T."/>
            <person name="Hug L.A."/>
            <person name="Sharon I."/>
            <person name="Castelle C.J."/>
            <person name="Probst A.J."/>
            <person name="Thomas B.C."/>
            <person name="Singh A."/>
            <person name="Wilkins M.J."/>
            <person name="Karaoz U."/>
            <person name="Brodie E.L."/>
            <person name="Williams K.H."/>
            <person name="Hubbard S.S."/>
            <person name="Banfield J.F."/>
        </authorList>
    </citation>
    <scope>NUCLEOTIDE SEQUENCE [LARGE SCALE GENOMIC DNA]</scope>
</reference>
<evidence type="ECO:0000313" key="3">
    <source>
        <dbReference type="Proteomes" id="UP000177987"/>
    </source>
</evidence>
<dbReference type="GO" id="GO:0006313">
    <property type="term" value="P:DNA transposition"/>
    <property type="evidence" value="ECO:0007669"/>
    <property type="project" value="InterPro"/>
</dbReference>
<evidence type="ECO:0000259" key="1">
    <source>
        <dbReference type="SMART" id="SM01321"/>
    </source>
</evidence>
<feature type="domain" description="Transposase IS200-like" evidence="1">
    <location>
        <begin position="7"/>
        <end position="151"/>
    </location>
</feature>
<dbReference type="SMART" id="SM01321">
    <property type="entry name" value="Y1_Tnp"/>
    <property type="match status" value="1"/>
</dbReference>
<dbReference type="EMBL" id="MHUW01000021">
    <property type="protein sequence ID" value="OHA83030.1"/>
    <property type="molecule type" value="Genomic_DNA"/>
</dbReference>
<sequence>MRKIPFENGEFYHVYNRGVDKRIVFSDEDDLNRFMQSMEEFNVIDPIGSIYQNSFIKNKSDSTDQLGHPMSKLKLVNFICYCLNPNHYHFILEQVSDKGIEKFMQRLGNGYTKYFNNKNKRSGVLFQGKFKAVHIDSNEYLLHASAYVNLNDRVHQLGGKDSKLVKSRSSWGEYTRKSKGDFCNKDIILEQYKSVREYQKFAESSVEDMIKKKVEMKKMEGYLLE</sequence>
<organism evidence="2 3">
    <name type="scientific">Candidatus Yonathbacteria bacterium RIFCSPLOWO2_01_FULL_47_33b</name>
    <dbReference type="NCBI Taxonomy" id="1802727"/>
    <lineage>
        <taxon>Bacteria</taxon>
        <taxon>Candidatus Yonathiibacteriota</taxon>
    </lineage>
</organism>
<gene>
    <name evidence="2" type="ORF">A2937_02400</name>
</gene>
<dbReference type="GO" id="GO:0004803">
    <property type="term" value="F:transposase activity"/>
    <property type="evidence" value="ECO:0007669"/>
    <property type="project" value="InterPro"/>
</dbReference>
<dbReference type="PANTHER" id="PTHR34322:SF2">
    <property type="entry name" value="TRANSPOSASE IS200-LIKE DOMAIN-CONTAINING PROTEIN"/>
    <property type="match status" value="1"/>
</dbReference>
<dbReference type="Proteomes" id="UP000177987">
    <property type="component" value="Unassembled WGS sequence"/>
</dbReference>
<dbReference type="InterPro" id="IPR002686">
    <property type="entry name" value="Transposase_17"/>
</dbReference>
<protein>
    <recommendedName>
        <fullName evidence="1">Transposase IS200-like domain-containing protein</fullName>
    </recommendedName>
</protein>
<accession>A0A1G2SDG3</accession>
<dbReference type="AlphaFoldDB" id="A0A1G2SDG3"/>
<dbReference type="PANTHER" id="PTHR34322">
    <property type="entry name" value="TRANSPOSASE, Y1_TNP DOMAIN-CONTAINING"/>
    <property type="match status" value="1"/>
</dbReference>